<evidence type="ECO:0000256" key="4">
    <source>
        <dbReference type="ARBA" id="ARBA00022614"/>
    </source>
</evidence>
<feature type="region of interest" description="Disordered" evidence="8">
    <location>
        <begin position="1"/>
        <end position="36"/>
    </location>
</feature>
<feature type="domain" description="NTF2" evidence="9">
    <location>
        <begin position="461"/>
        <end position="648"/>
    </location>
</feature>
<dbReference type="Pfam" id="PF22602">
    <property type="entry name" value="NXF_NTF2"/>
    <property type="match status" value="1"/>
</dbReference>
<evidence type="ECO:0000256" key="7">
    <source>
        <dbReference type="ARBA" id="ARBA00023242"/>
    </source>
</evidence>
<feature type="compositionally biased region" description="Gly residues" evidence="8">
    <location>
        <begin position="1"/>
        <end position="34"/>
    </location>
</feature>
<evidence type="ECO:0000256" key="1">
    <source>
        <dbReference type="ARBA" id="ARBA00004123"/>
    </source>
</evidence>
<dbReference type="InterPro" id="IPR005637">
    <property type="entry name" value="TAP_C_dom"/>
</dbReference>
<dbReference type="PANTHER" id="PTHR10662">
    <property type="entry name" value="NUCLEAR RNA EXPORT FACTOR"/>
    <property type="match status" value="1"/>
</dbReference>
<evidence type="ECO:0000256" key="2">
    <source>
        <dbReference type="ARBA" id="ARBA00009285"/>
    </source>
</evidence>
<keyword evidence="11" id="KW-1185">Reference proteome</keyword>
<evidence type="ECO:0000313" key="10">
    <source>
        <dbReference type="EMBL" id="KAF9156439.1"/>
    </source>
</evidence>
<reference evidence="10" key="1">
    <citation type="journal article" date="2020" name="Fungal Divers.">
        <title>Resolving the Mortierellaceae phylogeny through synthesis of multi-gene phylogenetics and phylogenomics.</title>
        <authorList>
            <person name="Vandepol N."/>
            <person name="Liber J."/>
            <person name="Desiro A."/>
            <person name="Na H."/>
            <person name="Kennedy M."/>
            <person name="Barry K."/>
            <person name="Grigoriev I.V."/>
            <person name="Miller A.N."/>
            <person name="O'Donnell K."/>
            <person name="Stajich J.E."/>
            <person name="Bonito G."/>
        </authorList>
    </citation>
    <scope>NUCLEOTIDE SEQUENCE</scope>
    <source>
        <strain evidence="10">NRRL 6426</strain>
    </source>
</reference>
<protein>
    <submittedName>
        <fullName evidence="10">Nuclear mRNA export, poly(A)+RNA binding protein</fullName>
    </submittedName>
</protein>
<dbReference type="InterPro" id="IPR018222">
    <property type="entry name" value="Nuclear_transport_factor_2_euk"/>
</dbReference>
<dbReference type="PROSITE" id="PS51450">
    <property type="entry name" value="LRR"/>
    <property type="match status" value="1"/>
</dbReference>
<dbReference type="Gene3D" id="3.80.10.10">
    <property type="entry name" value="Ribonuclease Inhibitor"/>
    <property type="match status" value="1"/>
</dbReference>
<evidence type="ECO:0000259" key="9">
    <source>
        <dbReference type="PROSITE" id="PS50177"/>
    </source>
</evidence>
<comment type="caution">
    <text evidence="10">The sequence shown here is derived from an EMBL/GenBank/DDBJ whole genome shotgun (WGS) entry which is preliminary data.</text>
</comment>
<dbReference type="Gene3D" id="1.10.8.10">
    <property type="entry name" value="DNA helicase RuvA subunit, C-terminal domain"/>
    <property type="match status" value="1"/>
</dbReference>
<feature type="compositionally biased region" description="Gly residues" evidence="8">
    <location>
        <begin position="88"/>
        <end position="121"/>
    </location>
</feature>
<dbReference type="OrthoDB" id="25872at2759"/>
<dbReference type="Gene3D" id="3.10.450.50">
    <property type="match status" value="1"/>
</dbReference>
<proteinExistence type="inferred from homology"/>
<accession>A0A9P5S8Z5</accession>
<evidence type="ECO:0000313" key="11">
    <source>
        <dbReference type="Proteomes" id="UP000748756"/>
    </source>
</evidence>
<keyword evidence="7" id="KW-0539">Nucleus</keyword>
<dbReference type="Pfam" id="PF03943">
    <property type="entry name" value="TAP_C"/>
    <property type="match status" value="1"/>
</dbReference>
<dbReference type="InterPro" id="IPR032675">
    <property type="entry name" value="LRR_dom_sf"/>
</dbReference>
<dbReference type="GO" id="GO:0005634">
    <property type="term" value="C:nucleus"/>
    <property type="evidence" value="ECO:0007669"/>
    <property type="project" value="UniProtKB-SubCell"/>
</dbReference>
<evidence type="ECO:0000256" key="8">
    <source>
        <dbReference type="SAM" id="MobiDB-lite"/>
    </source>
</evidence>
<dbReference type="InterPro" id="IPR009060">
    <property type="entry name" value="UBA-like_sf"/>
</dbReference>
<dbReference type="EMBL" id="JAAAUQ010000024">
    <property type="protein sequence ID" value="KAF9156439.1"/>
    <property type="molecule type" value="Genomic_DNA"/>
</dbReference>
<dbReference type="InterPro" id="IPR002075">
    <property type="entry name" value="NTF2_dom"/>
</dbReference>
<sequence length="743" mass="80019">MLRGGGNNPNGGGRGRGSFRGGRGGQHANNGGGAFNNNNNNGMGNGNTMDIGNNLLGAFINGWGGGGYNNNNNGEYDGGRGRGRGGRGGRGGFGGGSNRGGSDFNGGGRGGGAGGGGGLVQGLGPRTNTNMKYGNNNGRGGGRGNGPGNNFSNNRQGNSQGHHRNGAIVYIRVQNSGQSGAQGVLNDPGLCEFLCRKAQPTLVNLSNPRYKNDTVSYHVGDLDQAKALRDLSGIRFNTHKLVITTSAGVALDGQGGDRQDSIHYNNATIEIVRAYIQSCHNDGFLKMERMAADPILLQGRAAPPGQSPSRRDTGTLFFKTAAELFPDVITISLAHNNLSSLQSISSITRYFPNLQNLSLKGNNISSFDELRCLCGDGQLPFLKALILEDNPVRDNDVQAHGNDANYRSKVTELFKSITILDGINVFRISFGVNLDNIPLGKAALPVPVRGNYFGDPETHATVLEFLTSYFGLFDSEQRVNLGYVYKPDAIFSCTVALPGESLARLQQQHTGQRNQNNATLQRSVWSEYLSRSRNFEIIKEPSSRESRLFIGNQAIILNALMKFPNTFHDLSDDSKICVDAWQTRGLFPAETCIFASVHGEYEEYRPGPGPNPARKSFDRTFILAPAPVDSIAAQNGWKCVIVSDQMMVRDYNGCESWRPESGVNVAPELRVVNHQAPSPTALNHPDGLSVEQLEAAHELMRISGLVYQYAVQALMTNGWDLNRALAAVQASRDTLPPHVWHLG</sequence>
<organism evidence="10 11">
    <name type="scientific">Linnemannia schmuckeri</name>
    <dbReference type="NCBI Taxonomy" id="64567"/>
    <lineage>
        <taxon>Eukaryota</taxon>
        <taxon>Fungi</taxon>
        <taxon>Fungi incertae sedis</taxon>
        <taxon>Mucoromycota</taxon>
        <taxon>Mortierellomycotina</taxon>
        <taxon>Mortierellomycetes</taxon>
        <taxon>Mortierellales</taxon>
        <taxon>Mortierellaceae</taxon>
        <taxon>Linnemannia</taxon>
    </lineage>
</organism>
<keyword evidence="6" id="KW-0509">mRNA transport</keyword>
<keyword evidence="4" id="KW-0433">Leucine-rich repeat</keyword>
<feature type="region of interest" description="Disordered" evidence="8">
    <location>
        <begin position="79"/>
        <end position="162"/>
    </location>
</feature>
<dbReference type="InterPro" id="IPR030217">
    <property type="entry name" value="NXF_fam"/>
</dbReference>
<dbReference type="AlphaFoldDB" id="A0A9P5S8Z5"/>
<dbReference type="SUPFAM" id="SSF46934">
    <property type="entry name" value="UBA-like"/>
    <property type="match status" value="1"/>
</dbReference>
<comment type="similarity">
    <text evidence="2">Belongs to the NXF family.</text>
</comment>
<evidence type="ECO:0000256" key="5">
    <source>
        <dbReference type="ARBA" id="ARBA00022737"/>
    </source>
</evidence>
<name>A0A9P5S8Z5_9FUNG</name>
<dbReference type="Proteomes" id="UP000748756">
    <property type="component" value="Unassembled WGS sequence"/>
</dbReference>
<comment type="subcellular location">
    <subcellularLocation>
        <location evidence="1">Nucleus</location>
    </subcellularLocation>
</comment>
<dbReference type="SUPFAM" id="SSF52058">
    <property type="entry name" value="L domain-like"/>
    <property type="match status" value="1"/>
</dbReference>
<dbReference type="PROSITE" id="PS50177">
    <property type="entry name" value="NTF2_DOMAIN"/>
    <property type="match status" value="1"/>
</dbReference>
<keyword evidence="3" id="KW-0813">Transport</keyword>
<feature type="compositionally biased region" description="Gly residues" evidence="8">
    <location>
        <begin position="137"/>
        <end position="147"/>
    </location>
</feature>
<gene>
    <name evidence="10" type="primary">MEX67_1</name>
    <name evidence="10" type="ORF">BG015_005163</name>
</gene>
<dbReference type="GO" id="GO:0003723">
    <property type="term" value="F:RNA binding"/>
    <property type="evidence" value="ECO:0007669"/>
    <property type="project" value="TreeGrafter"/>
</dbReference>
<dbReference type="GO" id="GO:0016973">
    <property type="term" value="P:poly(A)+ mRNA export from nucleus"/>
    <property type="evidence" value="ECO:0007669"/>
    <property type="project" value="TreeGrafter"/>
</dbReference>
<dbReference type="SUPFAM" id="SSF54427">
    <property type="entry name" value="NTF2-like"/>
    <property type="match status" value="1"/>
</dbReference>
<dbReference type="PANTHER" id="PTHR10662:SF22">
    <property type="entry name" value="NUCLEAR RNA EXPORT FACTOR 1"/>
    <property type="match status" value="1"/>
</dbReference>
<dbReference type="InterPro" id="IPR001611">
    <property type="entry name" value="Leu-rich_rpt"/>
</dbReference>
<dbReference type="InterPro" id="IPR032710">
    <property type="entry name" value="NTF2-like_dom_sf"/>
</dbReference>
<evidence type="ECO:0000256" key="6">
    <source>
        <dbReference type="ARBA" id="ARBA00022816"/>
    </source>
</evidence>
<evidence type="ECO:0000256" key="3">
    <source>
        <dbReference type="ARBA" id="ARBA00022448"/>
    </source>
</evidence>
<keyword evidence="5" id="KW-0677">Repeat</keyword>